<name>A0A1I1MXX3_9GAMM</name>
<evidence type="ECO:0000313" key="2">
    <source>
        <dbReference type="Proteomes" id="UP000198862"/>
    </source>
</evidence>
<evidence type="ECO:0000313" key="1">
    <source>
        <dbReference type="EMBL" id="SFC89956.1"/>
    </source>
</evidence>
<sequence>MFIQGLQMTVSGEDSIMKNLFQCHKLHNKTGIGPCFCLLFVLLNDF</sequence>
<reference evidence="1 2" key="1">
    <citation type="submission" date="2016-10" db="EMBL/GenBank/DDBJ databases">
        <authorList>
            <person name="de Groot N.N."/>
        </authorList>
    </citation>
    <scope>NUCLEOTIDE SEQUENCE [LARGE SCALE GENOMIC DNA]</scope>
    <source>
        <strain evidence="1 2">DSM 6059</strain>
    </source>
</reference>
<accession>A0A1I1MXX3</accession>
<dbReference type="Proteomes" id="UP000198862">
    <property type="component" value="Unassembled WGS sequence"/>
</dbReference>
<protein>
    <submittedName>
        <fullName evidence="1">Uncharacterized protein</fullName>
    </submittedName>
</protein>
<proteinExistence type="predicted"/>
<gene>
    <name evidence="1" type="ORF">SAMN02745724_02857</name>
</gene>
<organism evidence="1 2">
    <name type="scientific">Pseudoalteromonas denitrificans DSM 6059</name>
    <dbReference type="NCBI Taxonomy" id="1123010"/>
    <lineage>
        <taxon>Bacteria</taxon>
        <taxon>Pseudomonadati</taxon>
        <taxon>Pseudomonadota</taxon>
        <taxon>Gammaproteobacteria</taxon>
        <taxon>Alteromonadales</taxon>
        <taxon>Pseudoalteromonadaceae</taxon>
        <taxon>Pseudoalteromonas</taxon>
    </lineage>
</organism>
<keyword evidence="2" id="KW-1185">Reference proteome</keyword>
<dbReference type="STRING" id="1123010.SAMN02745724_02857"/>
<dbReference type="EMBL" id="FOLO01000022">
    <property type="protein sequence ID" value="SFC89956.1"/>
    <property type="molecule type" value="Genomic_DNA"/>
</dbReference>
<dbReference type="AlphaFoldDB" id="A0A1I1MXX3"/>